<evidence type="ECO:0000313" key="1">
    <source>
        <dbReference type="EMBL" id="GES10081.1"/>
    </source>
</evidence>
<evidence type="ECO:0000313" key="2">
    <source>
        <dbReference type="Proteomes" id="UP000331127"/>
    </source>
</evidence>
<protein>
    <submittedName>
        <fullName evidence="1">Uncharacterized protein</fullName>
    </submittedName>
</protein>
<dbReference type="AlphaFoldDB" id="A0A5M3WRZ6"/>
<reference evidence="1 2" key="1">
    <citation type="submission" date="2019-10" db="EMBL/GenBank/DDBJ databases">
        <title>Whole genome shotgun sequence of Acrocarpospora macrocephala NBRC 16266.</title>
        <authorList>
            <person name="Ichikawa N."/>
            <person name="Kimura A."/>
            <person name="Kitahashi Y."/>
            <person name="Komaki H."/>
            <person name="Oguchi A."/>
        </authorList>
    </citation>
    <scope>NUCLEOTIDE SEQUENCE [LARGE SCALE GENOMIC DNA]</scope>
    <source>
        <strain evidence="1 2">NBRC 16266</strain>
    </source>
</reference>
<keyword evidence="2" id="KW-1185">Reference proteome</keyword>
<dbReference type="EMBL" id="BLAE01000019">
    <property type="protein sequence ID" value="GES10081.1"/>
    <property type="molecule type" value="Genomic_DNA"/>
</dbReference>
<sequence>MAFYGETITAYLTTMALAGRLSTGFSVIVPVSVVRGVTVSVVNVVDVILMRDGDVTATLPMLVDVALMHDMSGQGALIDMILVRAVEVSVVNVVDMVAMRNGDVTTTHSVYMIMGYVRAVLLGVNAHFSP</sequence>
<name>A0A5M3WRZ6_9ACTN</name>
<gene>
    <name evidence="1" type="ORF">Amac_036780</name>
</gene>
<dbReference type="Proteomes" id="UP000331127">
    <property type="component" value="Unassembled WGS sequence"/>
</dbReference>
<proteinExistence type="predicted"/>
<comment type="caution">
    <text evidence="1">The sequence shown here is derived from an EMBL/GenBank/DDBJ whole genome shotgun (WGS) entry which is preliminary data.</text>
</comment>
<accession>A0A5M3WRZ6</accession>
<organism evidence="1 2">
    <name type="scientific">Acrocarpospora macrocephala</name>
    <dbReference type="NCBI Taxonomy" id="150177"/>
    <lineage>
        <taxon>Bacteria</taxon>
        <taxon>Bacillati</taxon>
        <taxon>Actinomycetota</taxon>
        <taxon>Actinomycetes</taxon>
        <taxon>Streptosporangiales</taxon>
        <taxon>Streptosporangiaceae</taxon>
        <taxon>Acrocarpospora</taxon>
    </lineage>
</organism>